<organism evidence="3 4">
    <name type="scientific">Candidatus Sphingobacterium stercoripullorum</name>
    <dbReference type="NCBI Taxonomy" id="2838759"/>
    <lineage>
        <taxon>Bacteria</taxon>
        <taxon>Pseudomonadati</taxon>
        <taxon>Bacteroidota</taxon>
        <taxon>Sphingobacteriia</taxon>
        <taxon>Sphingobacteriales</taxon>
        <taxon>Sphingobacteriaceae</taxon>
        <taxon>Sphingobacterium</taxon>
    </lineage>
</organism>
<evidence type="ECO:0000256" key="1">
    <source>
        <dbReference type="SAM" id="SignalP"/>
    </source>
</evidence>
<dbReference type="SUPFAM" id="SSF49464">
    <property type="entry name" value="Carboxypeptidase regulatory domain-like"/>
    <property type="match status" value="1"/>
</dbReference>
<dbReference type="InterPro" id="IPR012910">
    <property type="entry name" value="Plug_dom"/>
</dbReference>
<dbReference type="InterPro" id="IPR008969">
    <property type="entry name" value="CarboxyPept-like_regulatory"/>
</dbReference>
<dbReference type="AlphaFoldDB" id="A0A9D1WA05"/>
<feature type="domain" description="TonB-dependent receptor plug" evidence="2">
    <location>
        <begin position="138"/>
        <end position="217"/>
    </location>
</feature>
<protein>
    <submittedName>
        <fullName evidence="3">TonB-dependent receptor</fullName>
    </submittedName>
</protein>
<keyword evidence="1" id="KW-0732">Signal</keyword>
<evidence type="ECO:0000313" key="3">
    <source>
        <dbReference type="EMBL" id="HIX55092.1"/>
    </source>
</evidence>
<dbReference type="Proteomes" id="UP000824156">
    <property type="component" value="Unassembled WGS sequence"/>
</dbReference>
<comment type="caution">
    <text evidence="3">The sequence shown here is derived from an EMBL/GenBank/DDBJ whole genome shotgun (WGS) entry which is preliminary data.</text>
</comment>
<keyword evidence="3" id="KW-0675">Receptor</keyword>
<dbReference type="SUPFAM" id="SSF56935">
    <property type="entry name" value="Porins"/>
    <property type="match status" value="1"/>
</dbReference>
<evidence type="ECO:0000259" key="2">
    <source>
        <dbReference type="Pfam" id="PF07715"/>
    </source>
</evidence>
<name>A0A9D1WA05_9SPHI</name>
<reference evidence="3" key="2">
    <citation type="submission" date="2021-04" db="EMBL/GenBank/DDBJ databases">
        <authorList>
            <person name="Gilroy R."/>
        </authorList>
    </citation>
    <scope>NUCLEOTIDE SEQUENCE</scope>
    <source>
        <strain evidence="3">1719</strain>
    </source>
</reference>
<dbReference type="EMBL" id="DXEZ01000238">
    <property type="protein sequence ID" value="HIX55092.1"/>
    <property type="molecule type" value="Genomic_DNA"/>
</dbReference>
<sequence>MRLLILLLCCLIGGLKPSVAQEVHVEGIVLDKDGGKVSGANIFIKGTVYGTSSLEDGTFSFTSPVLSDTVLIVRHLSLSQVEKRINLTQSINGLEVVMKPEYASLQEAVVDRKSRKVLDYGRSISFQTMDVDTSPGSDADIGSALKQLPGVQMIGESSGLFVRGGSKEESRVFIDGLHVSHPYFPGIPDLAQPLRFSPHHFEGITFNTGGYSAGYGDALSSILSLETKEHPQKNSTIVALLPYALQVGHDHLLKEKTSLGFDVSYTNFTPYYKVINHQTEWIKAPRSWTLHGKFNHQLSAKEKISWYGYWNSGEQKALEPDVEDQGALKPIAINNDYAFSLLTYNRQESEKSHYYLGYGVNYNQEVFGLNGEVNKPKFSQHQVRALNDYIWSPHVRSQIGSEVYFINNSLSDTLILRDFTGHLWGETSITIHPRIVLRPGVRLDYSDRVKSWSVNPRVTVNFRTNRNGTLSLVAGKYSQQAEDKYNFQAPYAAYQRADHYIVSLQQQVLGHFLRMEGYIKSYKNLITPSLESKNLGKGFARGVDFFWRGQEVSPGLDYWVSYSYLNTKRQYLNYPYLATPDFSSPHTLHVVGKKFINSLGLFVGGSYSMMAGRPYFNPNSAVFLADRTSPVHQLNANLALLRKWGNTFVTTVLAVNNIANKKHVYTYRYSHQGDFRLPVTQPYGRSVLLGVFISIGKDRSDEILNQLQ</sequence>
<feature type="signal peptide" evidence="1">
    <location>
        <begin position="1"/>
        <end position="20"/>
    </location>
</feature>
<dbReference type="Pfam" id="PF07715">
    <property type="entry name" value="Plug"/>
    <property type="match status" value="1"/>
</dbReference>
<proteinExistence type="predicted"/>
<feature type="chain" id="PRO_5039326406" evidence="1">
    <location>
        <begin position="21"/>
        <end position="708"/>
    </location>
</feature>
<dbReference type="Pfam" id="PF13715">
    <property type="entry name" value="CarbopepD_reg_2"/>
    <property type="match status" value="1"/>
</dbReference>
<accession>A0A9D1WA05</accession>
<gene>
    <name evidence="3" type="ORF">H9853_08700</name>
</gene>
<evidence type="ECO:0000313" key="4">
    <source>
        <dbReference type="Proteomes" id="UP000824156"/>
    </source>
</evidence>
<reference evidence="3" key="1">
    <citation type="journal article" date="2021" name="PeerJ">
        <title>Extensive microbial diversity within the chicken gut microbiome revealed by metagenomics and culture.</title>
        <authorList>
            <person name="Gilroy R."/>
            <person name="Ravi A."/>
            <person name="Getino M."/>
            <person name="Pursley I."/>
            <person name="Horton D.L."/>
            <person name="Alikhan N.F."/>
            <person name="Baker D."/>
            <person name="Gharbi K."/>
            <person name="Hall N."/>
            <person name="Watson M."/>
            <person name="Adriaenssens E.M."/>
            <person name="Foster-Nyarko E."/>
            <person name="Jarju S."/>
            <person name="Secka A."/>
            <person name="Antonio M."/>
            <person name="Oren A."/>
            <person name="Chaudhuri R.R."/>
            <person name="La Ragione R."/>
            <person name="Hildebrand F."/>
            <person name="Pallen M.J."/>
        </authorList>
    </citation>
    <scope>NUCLEOTIDE SEQUENCE</scope>
    <source>
        <strain evidence="3">1719</strain>
    </source>
</reference>